<sequence>MPENHRAIQVLDVSVLCRDFLKLTSIDSPKLFKRQGRCRRNGKRVSGRFMDDWIRSDYLQAPNSFFHLSSLTAFASSS</sequence>
<name>A0ACB9R9I7_9MYRT</name>
<dbReference type="Proteomes" id="UP001057402">
    <property type="component" value="Chromosome 4"/>
</dbReference>
<accession>A0ACB9R9I7</accession>
<dbReference type="EMBL" id="CM042883">
    <property type="protein sequence ID" value="KAI4375702.1"/>
    <property type="molecule type" value="Genomic_DNA"/>
</dbReference>
<keyword evidence="2" id="KW-1185">Reference proteome</keyword>
<evidence type="ECO:0000313" key="2">
    <source>
        <dbReference type="Proteomes" id="UP001057402"/>
    </source>
</evidence>
<gene>
    <name evidence="1" type="ORF">MLD38_013539</name>
</gene>
<protein>
    <submittedName>
        <fullName evidence="1">Uncharacterized protein</fullName>
    </submittedName>
</protein>
<proteinExistence type="predicted"/>
<evidence type="ECO:0000313" key="1">
    <source>
        <dbReference type="EMBL" id="KAI4375702.1"/>
    </source>
</evidence>
<comment type="caution">
    <text evidence="1">The sequence shown here is derived from an EMBL/GenBank/DDBJ whole genome shotgun (WGS) entry which is preliminary data.</text>
</comment>
<reference evidence="2" key="1">
    <citation type="journal article" date="2023" name="Front. Plant Sci.">
        <title>Chromosomal-level genome assembly of Melastoma candidum provides insights into trichome evolution.</title>
        <authorList>
            <person name="Zhong Y."/>
            <person name="Wu W."/>
            <person name="Sun C."/>
            <person name="Zou P."/>
            <person name="Liu Y."/>
            <person name="Dai S."/>
            <person name="Zhou R."/>
        </authorList>
    </citation>
    <scope>NUCLEOTIDE SEQUENCE [LARGE SCALE GENOMIC DNA]</scope>
</reference>
<organism evidence="1 2">
    <name type="scientific">Melastoma candidum</name>
    <dbReference type="NCBI Taxonomy" id="119954"/>
    <lineage>
        <taxon>Eukaryota</taxon>
        <taxon>Viridiplantae</taxon>
        <taxon>Streptophyta</taxon>
        <taxon>Embryophyta</taxon>
        <taxon>Tracheophyta</taxon>
        <taxon>Spermatophyta</taxon>
        <taxon>Magnoliopsida</taxon>
        <taxon>eudicotyledons</taxon>
        <taxon>Gunneridae</taxon>
        <taxon>Pentapetalae</taxon>
        <taxon>rosids</taxon>
        <taxon>malvids</taxon>
        <taxon>Myrtales</taxon>
        <taxon>Melastomataceae</taxon>
        <taxon>Melastomatoideae</taxon>
        <taxon>Melastomateae</taxon>
        <taxon>Melastoma</taxon>
    </lineage>
</organism>